<evidence type="ECO:0000313" key="6">
    <source>
        <dbReference type="Proteomes" id="UP000823775"/>
    </source>
</evidence>
<keyword evidence="6" id="KW-1185">Reference proteome</keyword>
<sequence>MAGRFSIYAPGVEITEWFTYKNLGASNFNPKNWYTDKFTGLAICAGFDMITPFILSIVNYLQTFQGLAMQYRFTCHDGSFSQLSSSFRLIGSEKIWIQATILYAICHLIRFRGNSIIWFTVLLTGLSFSLVPLMRTW</sequence>
<keyword evidence="3" id="KW-0472">Membrane</keyword>
<keyword evidence="2" id="KW-0677">Repeat</keyword>
<dbReference type="InterPro" id="IPR045344">
    <property type="entry name" value="C-JID"/>
</dbReference>
<dbReference type="Pfam" id="PF20160">
    <property type="entry name" value="C-JID"/>
    <property type="match status" value="1"/>
</dbReference>
<feature type="transmembrane region" description="Helical" evidence="3">
    <location>
        <begin position="38"/>
        <end position="61"/>
    </location>
</feature>
<evidence type="ECO:0000256" key="2">
    <source>
        <dbReference type="ARBA" id="ARBA00022737"/>
    </source>
</evidence>
<evidence type="ECO:0000259" key="4">
    <source>
        <dbReference type="Pfam" id="PF20160"/>
    </source>
</evidence>
<proteinExistence type="predicted"/>
<name>A0ABS8T6H8_DATST</name>
<dbReference type="EMBL" id="JACEIK010001158">
    <property type="protein sequence ID" value="MCD7466596.1"/>
    <property type="molecule type" value="Genomic_DNA"/>
</dbReference>
<evidence type="ECO:0000256" key="1">
    <source>
        <dbReference type="ARBA" id="ARBA00022614"/>
    </source>
</evidence>
<feature type="domain" description="C-JID" evidence="4">
    <location>
        <begin position="10"/>
        <end position="81"/>
    </location>
</feature>
<evidence type="ECO:0000313" key="5">
    <source>
        <dbReference type="EMBL" id="MCD7466596.1"/>
    </source>
</evidence>
<accession>A0ABS8T6H8</accession>
<keyword evidence="3" id="KW-0812">Transmembrane</keyword>
<gene>
    <name evidence="5" type="ORF">HAX54_003438</name>
</gene>
<reference evidence="5 6" key="1">
    <citation type="journal article" date="2021" name="BMC Genomics">
        <title>Datura genome reveals duplications of psychoactive alkaloid biosynthetic genes and high mutation rate following tissue culture.</title>
        <authorList>
            <person name="Rajewski A."/>
            <person name="Carter-House D."/>
            <person name="Stajich J."/>
            <person name="Litt A."/>
        </authorList>
    </citation>
    <scope>NUCLEOTIDE SEQUENCE [LARGE SCALE GENOMIC DNA]</scope>
    <source>
        <strain evidence="5">AR-01</strain>
    </source>
</reference>
<feature type="transmembrane region" description="Helical" evidence="3">
    <location>
        <begin position="116"/>
        <end position="134"/>
    </location>
</feature>
<keyword evidence="3" id="KW-1133">Transmembrane helix</keyword>
<keyword evidence="1" id="KW-0433">Leucine-rich repeat</keyword>
<dbReference type="Proteomes" id="UP000823775">
    <property type="component" value="Unassembled WGS sequence"/>
</dbReference>
<comment type="caution">
    <text evidence="5">The sequence shown here is derived from an EMBL/GenBank/DDBJ whole genome shotgun (WGS) entry which is preliminary data.</text>
</comment>
<protein>
    <recommendedName>
        <fullName evidence="4">C-JID domain-containing protein</fullName>
    </recommendedName>
</protein>
<organism evidence="5 6">
    <name type="scientific">Datura stramonium</name>
    <name type="common">Jimsonweed</name>
    <name type="synonym">Common thornapple</name>
    <dbReference type="NCBI Taxonomy" id="4076"/>
    <lineage>
        <taxon>Eukaryota</taxon>
        <taxon>Viridiplantae</taxon>
        <taxon>Streptophyta</taxon>
        <taxon>Embryophyta</taxon>
        <taxon>Tracheophyta</taxon>
        <taxon>Spermatophyta</taxon>
        <taxon>Magnoliopsida</taxon>
        <taxon>eudicotyledons</taxon>
        <taxon>Gunneridae</taxon>
        <taxon>Pentapetalae</taxon>
        <taxon>asterids</taxon>
        <taxon>lamiids</taxon>
        <taxon>Solanales</taxon>
        <taxon>Solanaceae</taxon>
        <taxon>Solanoideae</taxon>
        <taxon>Datureae</taxon>
        <taxon>Datura</taxon>
    </lineage>
</organism>
<evidence type="ECO:0000256" key="3">
    <source>
        <dbReference type="SAM" id="Phobius"/>
    </source>
</evidence>